<keyword evidence="3" id="KW-0378">Hydrolase</keyword>
<keyword evidence="7" id="KW-1185">Reference proteome</keyword>
<dbReference type="SUPFAM" id="SSF54001">
    <property type="entry name" value="Cysteine proteinases"/>
    <property type="match status" value="1"/>
</dbReference>
<sequence length="615" mass="62146">MRTGIRRTDGGGWWLLLLGTPVALLAAVLVLLALGLVGAVGTSTANANSQGGGGACAPNPTAPVSRTGSALGAAASTSVTGAPTLADDETAAVRSAVAAATSAPLPASAQAKVAAVDGYSLSAAQVQSAQLIVAVAKGLRLDQRAMRTALVVSYDAVVLVPSPLVYDRGGETAGLFGQWVSDYPGVNLIDPVQSATSFYEHMRGMAAYQDPARQVGEVAAAATAPHGRPAAVYRPREAWAAAVVGLLATGDTPVSDTGGTGTGIDCITGATTGPVPGLTPAQATNASIIVQVAAARHLPTVAAQIGVAVAIAEATLLNYANDGSSTDRGYFPDGHRQLNPQERSVAAQSMSFPHDAVGHNLDSIGLFQQRPSAGWGTPTELIAPAVSAGKFYDALDRVAGWQSMDPWVAAQTVQGSPSSDGGIYQAAYNQAKGIVAALTTPAPGGGQGGSGVVVVNGPAITLPAKAGVAGTITAPNTTVAKAISAGLSWLGEPYSWGGGSPNGPTLGICGPDGAENDCHIVGFDCSGLMQYMWAQVGITLDHFSQDQWAAGQQIPYAQAVPGDMLADPGHIAMYLGKIGGVDYLLEAPQSGDVVHLKPVYGGFYPTLSRVWADTP</sequence>
<evidence type="ECO:0000256" key="2">
    <source>
        <dbReference type="ARBA" id="ARBA00022670"/>
    </source>
</evidence>
<dbReference type="GO" id="GO:0008234">
    <property type="term" value="F:cysteine-type peptidase activity"/>
    <property type="evidence" value="ECO:0007669"/>
    <property type="project" value="UniProtKB-KW"/>
</dbReference>
<evidence type="ECO:0000256" key="3">
    <source>
        <dbReference type="ARBA" id="ARBA00022801"/>
    </source>
</evidence>
<dbReference type="AlphaFoldDB" id="A0A917WMQ3"/>
<evidence type="ECO:0000313" key="6">
    <source>
        <dbReference type="EMBL" id="GGM15877.1"/>
    </source>
</evidence>
<organism evidence="6 7">
    <name type="scientific">Nakamurella endophytica</name>
    <dbReference type="NCBI Taxonomy" id="1748367"/>
    <lineage>
        <taxon>Bacteria</taxon>
        <taxon>Bacillati</taxon>
        <taxon>Actinomycetota</taxon>
        <taxon>Actinomycetes</taxon>
        <taxon>Nakamurellales</taxon>
        <taxon>Nakamurellaceae</taxon>
        <taxon>Nakamurella</taxon>
    </lineage>
</organism>
<evidence type="ECO:0000259" key="5">
    <source>
        <dbReference type="PROSITE" id="PS51935"/>
    </source>
</evidence>
<name>A0A917WMQ3_9ACTN</name>
<dbReference type="GO" id="GO:0006508">
    <property type="term" value="P:proteolysis"/>
    <property type="evidence" value="ECO:0007669"/>
    <property type="project" value="UniProtKB-KW"/>
</dbReference>
<evidence type="ECO:0000313" key="7">
    <source>
        <dbReference type="Proteomes" id="UP000655208"/>
    </source>
</evidence>
<dbReference type="PANTHER" id="PTHR47359">
    <property type="entry name" value="PEPTIDOGLYCAN DL-ENDOPEPTIDASE CWLO"/>
    <property type="match status" value="1"/>
</dbReference>
<reference evidence="6" key="2">
    <citation type="submission" date="2020-09" db="EMBL/GenBank/DDBJ databases">
        <authorList>
            <person name="Sun Q."/>
            <person name="Zhou Y."/>
        </authorList>
    </citation>
    <scope>NUCLEOTIDE SEQUENCE</scope>
    <source>
        <strain evidence="6">CGMCC 4.7308</strain>
    </source>
</reference>
<evidence type="ECO:0000256" key="4">
    <source>
        <dbReference type="ARBA" id="ARBA00022807"/>
    </source>
</evidence>
<feature type="domain" description="NlpC/P60" evidence="5">
    <location>
        <begin position="476"/>
        <end position="615"/>
    </location>
</feature>
<gene>
    <name evidence="6" type="ORF">GCM10011594_39900</name>
</gene>
<dbReference type="Gene3D" id="3.90.1720.10">
    <property type="entry name" value="endopeptidase domain like (from Nostoc punctiforme)"/>
    <property type="match status" value="1"/>
</dbReference>
<proteinExistence type="inferred from homology"/>
<comment type="similarity">
    <text evidence="1">Belongs to the peptidase C40 family.</text>
</comment>
<evidence type="ECO:0000256" key="1">
    <source>
        <dbReference type="ARBA" id="ARBA00007074"/>
    </source>
</evidence>
<dbReference type="RefSeq" id="WP_188944627.1">
    <property type="nucleotide sequence ID" value="NZ_BMNA01000015.1"/>
</dbReference>
<keyword evidence="2" id="KW-0645">Protease</keyword>
<protein>
    <recommendedName>
        <fullName evidence="5">NlpC/P60 domain-containing protein</fullName>
    </recommendedName>
</protein>
<accession>A0A917WMQ3</accession>
<dbReference type="PROSITE" id="PS51935">
    <property type="entry name" value="NLPC_P60"/>
    <property type="match status" value="1"/>
</dbReference>
<dbReference type="InterPro" id="IPR038765">
    <property type="entry name" value="Papain-like_cys_pep_sf"/>
</dbReference>
<dbReference type="EMBL" id="BMNA01000015">
    <property type="protein sequence ID" value="GGM15877.1"/>
    <property type="molecule type" value="Genomic_DNA"/>
</dbReference>
<dbReference type="InterPro" id="IPR000064">
    <property type="entry name" value="NLP_P60_dom"/>
</dbReference>
<keyword evidence="4" id="KW-0788">Thiol protease</keyword>
<dbReference type="Proteomes" id="UP000655208">
    <property type="component" value="Unassembled WGS sequence"/>
</dbReference>
<comment type="caution">
    <text evidence="6">The sequence shown here is derived from an EMBL/GenBank/DDBJ whole genome shotgun (WGS) entry which is preliminary data.</text>
</comment>
<reference evidence="6" key="1">
    <citation type="journal article" date="2014" name="Int. J. Syst. Evol. Microbiol.">
        <title>Complete genome sequence of Corynebacterium casei LMG S-19264T (=DSM 44701T), isolated from a smear-ripened cheese.</title>
        <authorList>
            <consortium name="US DOE Joint Genome Institute (JGI-PGF)"/>
            <person name="Walter F."/>
            <person name="Albersmeier A."/>
            <person name="Kalinowski J."/>
            <person name="Ruckert C."/>
        </authorList>
    </citation>
    <scope>NUCLEOTIDE SEQUENCE</scope>
    <source>
        <strain evidence="6">CGMCC 4.7308</strain>
    </source>
</reference>
<dbReference type="Pfam" id="PF00877">
    <property type="entry name" value="NLPC_P60"/>
    <property type="match status" value="1"/>
</dbReference>
<dbReference type="PANTHER" id="PTHR47359:SF3">
    <property type="entry name" value="NLP_P60 DOMAIN-CONTAINING PROTEIN-RELATED"/>
    <property type="match status" value="1"/>
</dbReference>
<dbReference type="InterPro" id="IPR051794">
    <property type="entry name" value="PG_Endopeptidase_C40"/>
</dbReference>